<protein>
    <recommendedName>
        <fullName evidence="1">NWD NACHT-NTPase N-terminal domain-containing protein</fullName>
    </recommendedName>
</protein>
<evidence type="ECO:0000313" key="2">
    <source>
        <dbReference type="EMBL" id="KAG7136111.1"/>
    </source>
</evidence>
<feature type="domain" description="NWD NACHT-NTPase N-terminal" evidence="1">
    <location>
        <begin position="170"/>
        <end position="209"/>
    </location>
</feature>
<sequence length="221" mass="24864">MSTNLTQIGGSTVVKQGDNLRDTLSPESLKSCASLSSPSLWDVAYDALRDDNDESKQRVEKYEKILSSKLQAVHLDPPVGVIGDTDAHRIDLNIVDNAITSDQSSRRRQMKMITELGLEKKDSEQIKFHIGETEINVGDQYYVAQETHLLGINKGTDQSATNDRSSDKDTHSEIPVQIAELRKRIIELYKAILDFQIQSVLRFYRNRLKPQSSLGKSMSKN</sequence>
<organism evidence="2 3">
    <name type="scientific">Verticillium longisporum</name>
    <name type="common">Verticillium dahliae var. longisporum</name>
    <dbReference type="NCBI Taxonomy" id="100787"/>
    <lineage>
        <taxon>Eukaryota</taxon>
        <taxon>Fungi</taxon>
        <taxon>Dikarya</taxon>
        <taxon>Ascomycota</taxon>
        <taxon>Pezizomycotina</taxon>
        <taxon>Sordariomycetes</taxon>
        <taxon>Hypocreomycetidae</taxon>
        <taxon>Glomerellales</taxon>
        <taxon>Plectosphaerellaceae</taxon>
        <taxon>Verticillium</taxon>
    </lineage>
</organism>
<dbReference type="Pfam" id="PF17100">
    <property type="entry name" value="NACHT_N"/>
    <property type="match status" value="2"/>
</dbReference>
<feature type="domain" description="NWD NACHT-NTPase N-terminal" evidence="1">
    <location>
        <begin position="39"/>
        <end position="126"/>
    </location>
</feature>
<evidence type="ECO:0000313" key="3">
    <source>
        <dbReference type="Proteomes" id="UP000689129"/>
    </source>
</evidence>
<dbReference type="OrthoDB" id="538223at2759"/>
<accession>A0A8I2ZT10</accession>
<evidence type="ECO:0000259" key="1">
    <source>
        <dbReference type="Pfam" id="PF17100"/>
    </source>
</evidence>
<name>A0A8I2ZT10_VERLO</name>
<proteinExistence type="predicted"/>
<comment type="caution">
    <text evidence="2">The sequence shown here is derived from an EMBL/GenBank/DDBJ whole genome shotgun (WGS) entry which is preliminary data.</text>
</comment>
<dbReference type="InterPro" id="IPR031359">
    <property type="entry name" value="NACHT_N"/>
</dbReference>
<dbReference type="Proteomes" id="UP000689129">
    <property type="component" value="Unassembled WGS sequence"/>
</dbReference>
<dbReference type="AlphaFoldDB" id="A0A8I2ZT10"/>
<reference evidence="2" key="1">
    <citation type="journal article" date="2021" name="Mol. Plant Pathol.">
        <title>A 20-kb lineage-specific genomic region tames virulence in pathogenic amphidiploid Verticillium longisporum.</title>
        <authorList>
            <person name="Harting R."/>
            <person name="Starke J."/>
            <person name="Kusch H."/>
            <person name="Poggeler S."/>
            <person name="Maurus I."/>
            <person name="Schluter R."/>
            <person name="Landesfeind M."/>
            <person name="Bulla I."/>
            <person name="Nowrousian M."/>
            <person name="de Jonge R."/>
            <person name="Stahlhut G."/>
            <person name="Hoff K.J."/>
            <person name="Asshauer K.P."/>
            <person name="Thurmer A."/>
            <person name="Stanke M."/>
            <person name="Daniel R."/>
            <person name="Morgenstern B."/>
            <person name="Thomma B.P.H.J."/>
            <person name="Kronstad J.W."/>
            <person name="Braus-Stromeyer S.A."/>
            <person name="Braus G.H."/>
        </authorList>
    </citation>
    <scope>NUCLEOTIDE SEQUENCE</scope>
    <source>
        <strain evidence="2">Vl32</strain>
    </source>
</reference>
<gene>
    <name evidence="2" type="ORF">HYQ45_006269</name>
</gene>
<dbReference type="EMBL" id="JAEMWZ010000111">
    <property type="protein sequence ID" value="KAG7136111.1"/>
    <property type="molecule type" value="Genomic_DNA"/>
</dbReference>